<gene>
    <name evidence="1" type="ORF">H5410_056950</name>
</gene>
<accession>A0A9J5WP71</accession>
<evidence type="ECO:0000313" key="1">
    <source>
        <dbReference type="EMBL" id="KAG5576816.1"/>
    </source>
</evidence>
<sequence length="89" mass="9839">MLVIQEIIMNSYKHSIAATGNFMLKLDLGKAFDNMNAINATSMEIICLLKGSELAFHLNCFPLIIETDSTEVLAEETAESNKTSEKATR</sequence>
<dbReference type="AlphaFoldDB" id="A0A9J5WP71"/>
<dbReference type="EMBL" id="JACXVP010000011">
    <property type="protein sequence ID" value="KAG5576816.1"/>
    <property type="molecule type" value="Genomic_DNA"/>
</dbReference>
<organism evidence="1 2">
    <name type="scientific">Solanum commersonii</name>
    <name type="common">Commerson's wild potato</name>
    <name type="synonym">Commerson's nightshade</name>
    <dbReference type="NCBI Taxonomy" id="4109"/>
    <lineage>
        <taxon>Eukaryota</taxon>
        <taxon>Viridiplantae</taxon>
        <taxon>Streptophyta</taxon>
        <taxon>Embryophyta</taxon>
        <taxon>Tracheophyta</taxon>
        <taxon>Spermatophyta</taxon>
        <taxon>Magnoliopsida</taxon>
        <taxon>eudicotyledons</taxon>
        <taxon>Gunneridae</taxon>
        <taxon>Pentapetalae</taxon>
        <taxon>asterids</taxon>
        <taxon>lamiids</taxon>
        <taxon>Solanales</taxon>
        <taxon>Solanaceae</taxon>
        <taxon>Solanoideae</taxon>
        <taxon>Solaneae</taxon>
        <taxon>Solanum</taxon>
    </lineage>
</organism>
<name>A0A9J5WP71_SOLCO</name>
<keyword evidence="2" id="KW-1185">Reference proteome</keyword>
<proteinExistence type="predicted"/>
<evidence type="ECO:0000313" key="2">
    <source>
        <dbReference type="Proteomes" id="UP000824120"/>
    </source>
</evidence>
<dbReference type="Proteomes" id="UP000824120">
    <property type="component" value="Chromosome 11"/>
</dbReference>
<comment type="caution">
    <text evidence="1">The sequence shown here is derived from an EMBL/GenBank/DDBJ whole genome shotgun (WGS) entry which is preliminary data.</text>
</comment>
<reference evidence="1 2" key="1">
    <citation type="submission" date="2020-09" db="EMBL/GenBank/DDBJ databases">
        <title>De no assembly of potato wild relative species, Solanum commersonii.</title>
        <authorList>
            <person name="Cho K."/>
        </authorList>
    </citation>
    <scope>NUCLEOTIDE SEQUENCE [LARGE SCALE GENOMIC DNA]</scope>
    <source>
        <strain evidence="1">LZ3.2</strain>
        <tissue evidence="1">Leaf</tissue>
    </source>
</reference>
<protein>
    <submittedName>
        <fullName evidence="1">Uncharacterized protein</fullName>
    </submittedName>
</protein>